<sequence length="134" mass="15779">MKDQTTKAEDFQNDAKNWLTLFLTPSEGLYKPDDVTPYIHVLVYHVSEFIAIHQKWGLKSFSCSAVEKKNHEQVSYFFHKTMKDGGKKSKSSDIIEILEHENQSLFYNHHDVPLKYQKPHKIHIKARNNYNENT</sequence>
<protein>
    <submittedName>
        <fullName evidence="1">Uncharacterized protein</fullName>
    </submittedName>
</protein>
<name>A0A015JGB7_RHIIW</name>
<accession>A0A015JGB7</accession>
<dbReference type="OrthoDB" id="2435690at2759"/>
<keyword evidence="2" id="KW-1185">Reference proteome</keyword>
<dbReference type="AlphaFoldDB" id="A0A015JGB7"/>
<dbReference type="HOGENOM" id="CLU_024816_0_1_1"/>
<gene>
    <name evidence="1" type="ORF">RirG_238700</name>
</gene>
<evidence type="ECO:0000313" key="1">
    <source>
        <dbReference type="EMBL" id="EXX53999.1"/>
    </source>
</evidence>
<reference evidence="1 2" key="1">
    <citation type="submission" date="2014-02" db="EMBL/GenBank/DDBJ databases">
        <title>Single nucleus genome sequencing reveals high similarity among nuclei of an endomycorrhizal fungus.</title>
        <authorList>
            <person name="Lin K."/>
            <person name="Geurts R."/>
            <person name="Zhang Z."/>
            <person name="Limpens E."/>
            <person name="Saunders D.G."/>
            <person name="Mu D."/>
            <person name="Pang E."/>
            <person name="Cao H."/>
            <person name="Cha H."/>
            <person name="Lin T."/>
            <person name="Zhou Q."/>
            <person name="Shang Y."/>
            <person name="Li Y."/>
            <person name="Ivanov S."/>
            <person name="Sharma T."/>
            <person name="Velzen R.V."/>
            <person name="Ruijter N.D."/>
            <person name="Aanen D.K."/>
            <person name="Win J."/>
            <person name="Kamoun S."/>
            <person name="Bisseling T."/>
            <person name="Huang S."/>
        </authorList>
    </citation>
    <scope>NUCLEOTIDE SEQUENCE [LARGE SCALE GENOMIC DNA]</scope>
    <source>
        <strain evidence="2">DAOM197198w</strain>
    </source>
</reference>
<dbReference type="EMBL" id="JEMT01028677">
    <property type="protein sequence ID" value="EXX53999.1"/>
    <property type="molecule type" value="Genomic_DNA"/>
</dbReference>
<evidence type="ECO:0000313" key="2">
    <source>
        <dbReference type="Proteomes" id="UP000022910"/>
    </source>
</evidence>
<comment type="caution">
    <text evidence="1">The sequence shown here is derived from an EMBL/GenBank/DDBJ whole genome shotgun (WGS) entry which is preliminary data.</text>
</comment>
<dbReference type="Proteomes" id="UP000022910">
    <property type="component" value="Unassembled WGS sequence"/>
</dbReference>
<proteinExistence type="predicted"/>
<organism evidence="1 2">
    <name type="scientific">Rhizophagus irregularis (strain DAOM 197198w)</name>
    <name type="common">Glomus intraradices</name>
    <dbReference type="NCBI Taxonomy" id="1432141"/>
    <lineage>
        <taxon>Eukaryota</taxon>
        <taxon>Fungi</taxon>
        <taxon>Fungi incertae sedis</taxon>
        <taxon>Mucoromycota</taxon>
        <taxon>Glomeromycotina</taxon>
        <taxon>Glomeromycetes</taxon>
        <taxon>Glomerales</taxon>
        <taxon>Glomeraceae</taxon>
        <taxon>Rhizophagus</taxon>
    </lineage>
</organism>